<dbReference type="EMBL" id="PCTA01000034">
    <property type="protein sequence ID" value="PIP61126.1"/>
    <property type="molecule type" value="Genomic_DNA"/>
</dbReference>
<protein>
    <recommendedName>
        <fullName evidence="4">DUF5673 domain-containing protein</fullName>
    </recommendedName>
</protein>
<evidence type="ECO:0000256" key="1">
    <source>
        <dbReference type="SAM" id="Phobius"/>
    </source>
</evidence>
<comment type="caution">
    <text evidence="2">The sequence shown here is derived from an EMBL/GenBank/DDBJ whole genome shotgun (WGS) entry which is preliminary data.</text>
</comment>
<dbReference type="AlphaFoldDB" id="A0A2H0BTW2"/>
<reference evidence="2 3" key="1">
    <citation type="submission" date="2017-09" db="EMBL/GenBank/DDBJ databases">
        <title>Depth-based differentiation of microbial function through sediment-hosted aquifers and enrichment of novel symbionts in the deep terrestrial subsurface.</title>
        <authorList>
            <person name="Probst A.J."/>
            <person name="Ladd B."/>
            <person name="Jarett J.K."/>
            <person name="Geller-Mcgrath D.E."/>
            <person name="Sieber C.M."/>
            <person name="Emerson J.B."/>
            <person name="Anantharaman K."/>
            <person name="Thomas B.C."/>
            <person name="Malmstrom R."/>
            <person name="Stieglmeier M."/>
            <person name="Klingl A."/>
            <person name="Woyke T."/>
            <person name="Ryan C.M."/>
            <person name="Banfield J.F."/>
        </authorList>
    </citation>
    <scope>NUCLEOTIDE SEQUENCE [LARGE SCALE GENOMIC DNA]</scope>
    <source>
        <strain evidence="2">CG22_combo_CG10-13_8_21_14_all_38_20</strain>
    </source>
</reference>
<feature type="transmembrane region" description="Helical" evidence="1">
    <location>
        <begin position="50"/>
        <end position="67"/>
    </location>
</feature>
<keyword evidence="1" id="KW-0472">Membrane</keyword>
<sequence>MTDHETNSVIQEWAAPSRLFKKRGKEYFSTILAIVVLLSVILFILHEWLLILLVFTFAFFSYVLATVKPEKIKYQIAKKGIKIGSRYYVWSQLTDFWIEQKHSFYVFHIAMPLQSPGRVILLIKDIELKNKVLKFLDDKLIYHEEPQKTWAERAGDWLEQKIQLEKSS</sequence>
<feature type="transmembrane region" description="Helical" evidence="1">
    <location>
        <begin position="27"/>
        <end position="44"/>
    </location>
</feature>
<name>A0A2H0BTW2_9BACT</name>
<evidence type="ECO:0008006" key="4">
    <source>
        <dbReference type="Google" id="ProtNLM"/>
    </source>
</evidence>
<keyword evidence="1" id="KW-1133">Transmembrane helix</keyword>
<organism evidence="2 3">
    <name type="scientific">Candidatus Roizmanbacteria bacterium CG22_combo_CG10-13_8_21_14_all_38_20</name>
    <dbReference type="NCBI Taxonomy" id="1974862"/>
    <lineage>
        <taxon>Bacteria</taxon>
        <taxon>Candidatus Roizmaniibacteriota</taxon>
    </lineage>
</organism>
<accession>A0A2H0BTW2</accession>
<proteinExistence type="predicted"/>
<evidence type="ECO:0000313" key="3">
    <source>
        <dbReference type="Proteomes" id="UP000231246"/>
    </source>
</evidence>
<keyword evidence="1" id="KW-0812">Transmembrane</keyword>
<evidence type="ECO:0000313" key="2">
    <source>
        <dbReference type="EMBL" id="PIP61126.1"/>
    </source>
</evidence>
<gene>
    <name evidence="2" type="ORF">COW99_05900</name>
</gene>
<dbReference type="Proteomes" id="UP000231246">
    <property type="component" value="Unassembled WGS sequence"/>
</dbReference>